<dbReference type="Proteomes" id="UP001328733">
    <property type="component" value="Unassembled WGS sequence"/>
</dbReference>
<dbReference type="InterPro" id="IPR002104">
    <property type="entry name" value="Integrase_catalytic"/>
</dbReference>
<evidence type="ECO:0000256" key="1">
    <source>
        <dbReference type="ARBA" id="ARBA00023172"/>
    </source>
</evidence>
<dbReference type="InterPro" id="IPR013762">
    <property type="entry name" value="Integrase-like_cat_sf"/>
</dbReference>
<dbReference type="EMBL" id="JBAFSM010000014">
    <property type="protein sequence ID" value="MEG3437312.1"/>
    <property type="molecule type" value="Genomic_DNA"/>
</dbReference>
<dbReference type="GO" id="GO:0015074">
    <property type="term" value="P:DNA integration"/>
    <property type="evidence" value="ECO:0007669"/>
    <property type="project" value="InterPro"/>
</dbReference>
<organism evidence="3 4">
    <name type="scientific">Pannus brasiliensis CCIBt3594</name>
    <dbReference type="NCBI Taxonomy" id="1427578"/>
    <lineage>
        <taxon>Bacteria</taxon>
        <taxon>Bacillati</taxon>
        <taxon>Cyanobacteriota</taxon>
        <taxon>Cyanophyceae</taxon>
        <taxon>Oscillatoriophycideae</taxon>
        <taxon>Chroococcales</taxon>
        <taxon>Microcystaceae</taxon>
        <taxon>Pannus</taxon>
    </lineage>
</organism>
<dbReference type="GO" id="GO:0006310">
    <property type="term" value="P:DNA recombination"/>
    <property type="evidence" value="ECO:0007669"/>
    <property type="project" value="UniProtKB-KW"/>
</dbReference>
<dbReference type="GO" id="GO:0003677">
    <property type="term" value="F:DNA binding"/>
    <property type="evidence" value="ECO:0007669"/>
    <property type="project" value="InterPro"/>
</dbReference>
<evidence type="ECO:0000313" key="3">
    <source>
        <dbReference type="EMBL" id="MEG3437312.1"/>
    </source>
</evidence>
<dbReference type="InterPro" id="IPR011010">
    <property type="entry name" value="DNA_brk_join_enz"/>
</dbReference>
<sequence>MNLEQINKALKTAKAGITIEVHGDRLYLRGTFPPKPGSGREKPYQQRLALRVEGIPVRDNHDGLKYAKATALEMAGQLLKGQFDWAEWVGESPRPARSLGDWVSEFERSYFDRRGNSPETLTTWKTNYLTVFSRLPADSLPDRELLYNFINQGSTANSRSRKKFCLAINALARFAGWDWDFRELQGNYSPAAVKPRELPDDATIDRWFEKIPNPSWRWAFGMLATFGLRSHEIFFLNTDELIDRNIADVLEGKTGPRRVRAFYPEWIERFDLKDIRVPNCTGKTHSDYTLRVCKAFSRYEIPFEALYLRHSYAVRMFRFAVPIETAADEMGHSIDVHKATYLHWMSERTRDETYQRLITHPDRPLPP</sequence>
<comment type="caution">
    <text evidence="3">The sequence shown here is derived from an EMBL/GenBank/DDBJ whole genome shotgun (WGS) entry which is preliminary data.</text>
</comment>
<gene>
    <name evidence="3" type="ORF">V0288_09290</name>
</gene>
<name>A0AAW9QHM5_9CHRO</name>
<dbReference type="RefSeq" id="WP_332864793.1">
    <property type="nucleotide sequence ID" value="NZ_JBAFSM010000014.1"/>
</dbReference>
<keyword evidence="1" id="KW-0233">DNA recombination</keyword>
<evidence type="ECO:0000313" key="4">
    <source>
        <dbReference type="Proteomes" id="UP001328733"/>
    </source>
</evidence>
<dbReference type="PROSITE" id="PS51898">
    <property type="entry name" value="TYR_RECOMBINASE"/>
    <property type="match status" value="1"/>
</dbReference>
<feature type="domain" description="Tyr recombinase" evidence="2">
    <location>
        <begin position="193"/>
        <end position="355"/>
    </location>
</feature>
<reference evidence="3 4" key="1">
    <citation type="submission" date="2024-01" db="EMBL/GenBank/DDBJ databases">
        <title>Genomic insights into the taxonomy and metabolism of the cyanobacterium Pannus brasiliensis CCIBt3594.</title>
        <authorList>
            <person name="Machado M."/>
            <person name="Botero N.B."/>
            <person name="Andreote A.P.D."/>
            <person name="Feitosa A.M.T."/>
            <person name="Popin R."/>
            <person name="Sivonen K."/>
            <person name="Fiore M.F."/>
        </authorList>
    </citation>
    <scope>NUCLEOTIDE SEQUENCE [LARGE SCALE GENOMIC DNA]</scope>
    <source>
        <strain evidence="3 4">CCIBt3594</strain>
    </source>
</reference>
<dbReference type="SUPFAM" id="SSF56349">
    <property type="entry name" value="DNA breaking-rejoining enzymes"/>
    <property type="match status" value="1"/>
</dbReference>
<dbReference type="Gene3D" id="1.10.443.10">
    <property type="entry name" value="Intergrase catalytic core"/>
    <property type="match status" value="1"/>
</dbReference>
<protein>
    <submittedName>
        <fullName evidence="3">Site-specific integrase</fullName>
    </submittedName>
</protein>
<evidence type="ECO:0000259" key="2">
    <source>
        <dbReference type="PROSITE" id="PS51898"/>
    </source>
</evidence>
<keyword evidence="4" id="KW-1185">Reference proteome</keyword>
<accession>A0AAW9QHM5</accession>
<proteinExistence type="predicted"/>
<dbReference type="AlphaFoldDB" id="A0AAW9QHM5"/>